<reference evidence="2 3" key="1">
    <citation type="submission" date="2020-02" db="EMBL/GenBank/DDBJ databases">
        <title>Draft Genome Sequence of Verrucosispora sp. Strain CWR15, Isolated from Gulf of Mexico Sponge.</title>
        <authorList>
            <person name="Kennedy S.J."/>
            <person name="Cella E."/>
            <person name="Azarian T."/>
            <person name="Baker B.J."/>
            <person name="Shaw L.N."/>
        </authorList>
    </citation>
    <scope>NUCLEOTIDE SEQUENCE [LARGE SCALE GENOMIC DNA]</scope>
    <source>
        <strain evidence="2 3">CWR15</strain>
    </source>
</reference>
<comment type="caution">
    <text evidence="2">The sequence shown here is derived from an EMBL/GenBank/DDBJ whole genome shotgun (WGS) entry which is preliminary data.</text>
</comment>
<dbReference type="SUPFAM" id="SSF48613">
    <property type="entry name" value="Heme oxygenase-like"/>
    <property type="match status" value="1"/>
</dbReference>
<feature type="region of interest" description="Disordered" evidence="1">
    <location>
        <begin position="1"/>
        <end position="28"/>
    </location>
</feature>
<evidence type="ECO:0000313" key="2">
    <source>
        <dbReference type="EMBL" id="NGM14159.1"/>
    </source>
</evidence>
<evidence type="ECO:0000256" key="1">
    <source>
        <dbReference type="SAM" id="MobiDB-lite"/>
    </source>
</evidence>
<dbReference type="InterPro" id="IPR016084">
    <property type="entry name" value="Haem_Oase-like_multi-hlx"/>
</dbReference>
<name>A0A6M1L0Q1_9ACTN</name>
<dbReference type="SMART" id="SM01236">
    <property type="entry name" value="Haem_oxygenase_2"/>
    <property type="match status" value="1"/>
</dbReference>
<protein>
    <submittedName>
        <fullName evidence="2">Iron-containing redox enzyme family protein</fullName>
    </submittedName>
</protein>
<dbReference type="Gene3D" id="1.20.910.10">
    <property type="entry name" value="Heme oxygenase-like"/>
    <property type="match status" value="1"/>
</dbReference>
<keyword evidence="3" id="KW-1185">Reference proteome</keyword>
<accession>A0A6M1L0Q1</accession>
<proteinExistence type="predicted"/>
<sequence>MCGEASVVESGDDRRYGPAPLPQPRGPVSAALHDALMSAPHDLSADLASEFDGVDPIDDEDLQLTLFLCYELHYRGWRGVDDRWEWQPSLIALRSRAEAVFEAAVRALAGPQPSLLDGRTTASALAAVVAADDGPALSAYLQRRATREQFREFVTHRSIYHLREADPHSWALPRLGGPAKAALVEIQVDEYGGGRLDRMHAELFRVTLERLGLDTGYGAYLDAVPAVTLAGNNLMSLFGLHRRLRGALLGHLAAYEMTSSLPNRRYGRGLRRLGFDEAATRFYDEHVEADAVHEQIAAHDMCGGLVRVEPHLAADVLFGASAALALDRLFAAWILDSWQAGRRSLRPRGPGAPITFHVEEPHRATGSETASLMTGLAC</sequence>
<dbReference type="EMBL" id="SAIY01000005">
    <property type="protein sequence ID" value="NGM14159.1"/>
    <property type="molecule type" value="Genomic_DNA"/>
</dbReference>
<gene>
    <name evidence="2" type="ORF">ENC19_16490</name>
</gene>
<organism evidence="2 3">
    <name type="scientific">Verrucosispora sioxanthis</name>
    <dbReference type="NCBI Taxonomy" id="2499994"/>
    <lineage>
        <taxon>Bacteria</taxon>
        <taxon>Bacillati</taxon>
        <taxon>Actinomycetota</taxon>
        <taxon>Actinomycetes</taxon>
        <taxon>Micromonosporales</taxon>
        <taxon>Micromonosporaceae</taxon>
        <taxon>Micromonospora</taxon>
    </lineage>
</organism>
<evidence type="ECO:0000313" key="3">
    <source>
        <dbReference type="Proteomes" id="UP000478148"/>
    </source>
</evidence>
<dbReference type="Pfam" id="PF14518">
    <property type="entry name" value="Haem_oxygenas_2"/>
    <property type="match status" value="1"/>
</dbReference>
<dbReference type="AlphaFoldDB" id="A0A6M1L0Q1"/>
<dbReference type="RefSeq" id="WP_164448365.1">
    <property type="nucleotide sequence ID" value="NZ_SAIY01000005.1"/>
</dbReference>
<dbReference type="Proteomes" id="UP000478148">
    <property type="component" value="Unassembled WGS sequence"/>
</dbReference>